<reference evidence="1" key="1">
    <citation type="submission" date="2023-12" db="EMBL/GenBank/DDBJ databases">
        <title>Genome sequence of Bacillus thuringiensis strain SS10.</title>
        <authorList>
            <person name="Rouis S."/>
        </authorList>
    </citation>
    <scope>NUCLEOTIDE SEQUENCE</scope>
    <source>
        <strain evidence="1">SS10</strain>
    </source>
</reference>
<accession>A0AAW9JPU8</accession>
<organism evidence="1 2">
    <name type="scientific">Bacillus thuringiensis</name>
    <dbReference type="NCBI Taxonomy" id="1428"/>
    <lineage>
        <taxon>Bacteria</taxon>
        <taxon>Bacillati</taxon>
        <taxon>Bacillota</taxon>
        <taxon>Bacilli</taxon>
        <taxon>Bacillales</taxon>
        <taxon>Bacillaceae</taxon>
        <taxon>Bacillus</taxon>
        <taxon>Bacillus cereus group</taxon>
    </lineage>
</organism>
<name>A0AAW9JPU8_BACTU</name>
<dbReference type="EMBL" id="JAXOTW010000031">
    <property type="protein sequence ID" value="MDZ5480363.1"/>
    <property type="molecule type" value="Genomic_DNA"/>
</dbReference>
<dbReference type="Proteomes" id="UP001292252">
    <property type="component" value="Unassembled WGS sequence"/>
</dbReference>
<protein>
    <submittedName>
        <fullName evidence="1">Uncharacterized protein</fullName>
    </submittedName>
</protein>
<evidence type="ECO:0000313" key="1">
    <source>
        <dbReference type="EMBL" id="MDZ5480363.1"/>
    </source>
</evidence>
<dbReference type="RefSeq" id="WP_322471493.1">
    <property type="nucleotide sequence ID" value="NZ_JAXOTW010000031.1"/>
</dbReference>
<proteinExistence type="predicted"/>
<dbReference type="AlphaFoldDB" id="A0AAW9JPU8"/>
<sequence length="127" mass="14592">MEFLTKLEETEDSKLAREKLSEVPFIGIAAQFRMLKGFVFGEGITLSIQASYGHYCTPRETLDLNKYERMEVALLKNDFVTVEEVLPDFPSLKAFEDFDSGGVYGYVPIELIEELYQALKRKYGFVK</sequence>
<gene>
    <name evidence="1" type="ORF">U2F49_29935</name>
</gene>
<evidence type="ECO:0000313" key="2">
    <source>
        <dbReference type="Proteomes" id="UP001292252"/>
    </source>
</evidence>
<comment type="caution">
    <text evidence="1">The sequence shown here is derived from an EMBL/GenBank/DDBJ whole genome shotgun (WGS) entry which is preliminary data.</text>
</comment>